<dbReference type="InterPro" id="IPR033132">
    <property type="entry name" value="GH_1_N_CS"/>
</dbReference>
<comment type="similarity">
    <text evidence="3 9">Belongs to the glycosyl hydrolase 1 family.</text>
</comment>
<evidence type="ECO:0000256" key="1">
    <source>
        <dbReference type="ARBA" id="ARBA00004514"/>
    </source>
</evidence>
<reference evidence="11" key="1">
    <citation type="submission" date="2023-03" db="EMBL/GenBank/DDBJ databases">
        <authorList>
            <person name="Julca I."/>
        </authorList>
    </citation>
    <scope>NUCLEOTIDE SEQUENCE</scope>
</reference>
<evidence type="ECO:0000256" key="7">
    <source>
        <dbReference type="ARBA" id="ARBA00023295"/>
    </source>
</evidence>
<keyword evidence="7" id="KW-0326">Glycosidase</keyword>
<evidence type="ECO:0000313" key="11">
    <source>
        <dbReference type="EMBL" id="CAI9089621.1"/>
    </source>
</evidence>
<dbReference type="SUPFAM" id="SSF51445">
    <property type="entry name" value="(Trans)glycosidases"/>
    <property type="match status" value="1"/>
</dbReference>
<dbReference type="Pfam" id="PF00232">
    <property type="entry name" value="Glyco_hydro_1"/>
    <property type="match status" value="1"/>
</dbReference>
<dbReference type="PANTHER" id="PTHR10353:SF137">
    <property type="entry name" value="MYROSINASE 3-RELATED"/>
    <property type="match status" value="1"/>
</dbReference>
<organism evidence="11 12">
    <name type="scientific">Oldenlandia corymbosa var. corymbosa</name>
    <dbReference type="NCBI Taxonomy" id="529605"/>
    <lineage>
        <taxon>Eukaryota</taxon>
        <taxon>Viridiplantae</taxon>
        <taxon>Streptophyta</taxon>
        <taxon>Embryophyta</taxon>
        <taxon>Tracheophyta</taxon>
        <taxon>Spermatophyta</taxon>
        <taxon>Magnoliopsida</taxon>
        <taxon>eudicotyledons</taxon>
        <taxon>Gunneridae</taxon>
        <taxon>Pentapetalae</taxon>
        <taxon>asterids</taxon>
        <taxon>lamiids</taxon>
        <taxon>Gentianales</taxon>
        <taxon>Rubiaceae</taxon>
        <taxon>Rubioideae</taxon>
        <taxon>Spermacoceae</taxon>
        <taxon>Hedyotis-Oldenlandia complex</taxon>
        <taxon>Oldenlandia</taxon>
    </lineage>
</organism>
<evidence type="ECO:0000256" key="10">
    <source>
        <dbReference type="SAM" id="MobiDB-lite"/>
    </source>
</evidence>
<dbReference type="FunFam" id="3.20.20.80:FF:000022">
    <property type="entry name" value="Beta-glucosidase 11"/>
    <property type="match status" value="1"/>
</dbReference>
<evidence type="ECO:0000256" key="9">
    <source>
        <dbReference type="RuleBase" id="RU003690"/>
    </source>
</evidence>
<evidence type="ECO:0000313" key="12">
    <source>
        <dbReference type="Proteomes" id="UP001161247"/>
    </source>
</evidence>
<evidence type="ECO:0000256" key="5">
    <source>
        <dbReference type="ARBA" id="ARBA00022589"/>
    </source>
</evidence>
<feature type="compositionally biased region" description="Basic residues" evidence="10">
    <location>
        <begin position="534"/>
        <end position="543"/>
    </location>
</feature>
<comment type="pathway">
    <text evidence="2">Alkaloid biosynthesis.</text>
</comment>
<dbReference type="PANTHER" id="PTHR10353">
    <property type="entry name" value="GLYCOSYL HYDROLASE"/>
    <property type="match status" value="1"/>
</dbReference>
<dbReference type="Gene3D" id="3.20.20.80">
    <property type="entry name" value="Glycosidases"/>
    <property type="match status" value="1"/>
</dbReference>
<keyword evidence="5" id="KW-0017">Alkaloid metabolism</keyword>
<dbReference type="Proteomes" id="UP001161247">
    <property type="component" value="Chromosome 1"/>
</dbReference>
<dbReference type="GO" id="GO:0008422">
    <property type="term" value="F:beta-glucosidase activity"/>
    <property type="evidence" value="ECO:0007669"/>
    <property type="project" value="UniProtKB-ARBA"/>
</dbReference>
<dbReference type="EMBL" id="OX459118">
    <property type="protein sequence ID" value="CAI9089621.1"/>
    <property type="molecule type" value="Genomic_DNA"/>
</dbReference>
<accession>A0AAV1C1V0</accession>
<dbReference type="PRINTS" id="PR00131">
    <property type="entry name" value="GLHYDRLASE1"/>
</dbReference>
<dbReference type="GO" id="GO:0005829">
    <property type="term" value="C:cytosol"/>
    <property type="evidence" value="ECO:0007669"/>
    <property type="project" value="UniProtKB-SubCell"/>
</dbReference>
<comment type="subcellular location">
    <subcellularLocation>
        <location evidence="1">Cytoplasm</location>
        <location evidence="1">Cytosol</location>
    </subcellularLocation>
</comment>
<feature type="region of interest" description="Disordered" evidence="10">
    <location>
        <begin position="512"/>
        <end position="543"/>
    </location>
</feature>
<keyword evidence="12" id="KW-1185">Reference proteome</keyword>
<comment type="catalytic activity">
    <reaction evidence="8">
        <text>deacetylisoipecoside + H2O = deacetylisoipecoside aglycone + D-glucose</text>
        <dbReference type="Rhea" id="RHEA:78887"/>
        <dbReference type="ChEBI" id="CHEBI:4167"/>
        <dbReference type="ChEBI" id="CHEBI:15377"/>
        <dbReference type="ChEBI" id="CHEBI:58091"/>
        <dbReference type="ChEBI" id="CHEBI:229557"/>
    </reaction>
    <physiologicalReaction direction="left-to-right" evidence="8">
        <dbReference type="Rhea" id="RHEA:78888"/>
    </physiologicalReaction>
</comment>
<sequence>MAAPTGSVIIPDISRADFGDNFTFGAATAAFQVEGAAAEDGRAPSLWDTFTVQTPSNVKDGSNANVAVDQYHRYKEDVKIMKKIGLDAYRFSISWPRVLPGGRLSAGINKQGIEYYNNLIDELLANGIEPYVTLFHWDVPQALESEYGGFLSDRIVDDFREFADLCFWEFGDRVKNWITLNEPWTFAVLGYAGGGTAPGRGVVNTTEHVKDEVPKHRCHAPHSDDCNEDGDPGTEPYIVTHNLLLAHAAAVKLYRDNYKCQGGKIGITLVSQWWEPLTKTPEDVEAVERMADFMFGWYMAPITYGYYPERMRNIVKSRLPTFTDDQSKDLAGSFDFVGVNYYTGRYASDISKDPITVVSYNTDMMVKTQVSDVNGKLIGPVAGSDWLYVYPLGIYELLKHIQSRYKDPVIYITENGYDEVNDPKLTISQARRDEKRIAYIHDHLQYVKKAVDEKVKVQGYFVWSFIDNYEWQEGYTVRYGMTYVDYRNGYERYPKLSALWYMNFLNPSKIPKQIAGSKRPAPDNGEQGSDGQKAPKRKVIYKV</sequence>
<dbReference type="InterPro" id="IPR001360">
    <property type="entry name" value="Glyco_hydro_1"/>
</dbReference>
<dbReference type="PROSITE" id="PS00653">
    <property type="entry name" value="GLYCOSYL_HYDROL_F1_2"/>
    <property type="match status" value="1"/>
</dbReference>
<keyword evidence="6" id="KW-0378">Hydrolase</keyword>
<proteinExistence type="inferred from homology"/>
<gene>
    <name evidence="11" type="ORF">OLC1_LOCUS1940</name>
</gene>
<dbReference type="GO" id="GO:0009251">
    <property type="term" value="P:glucan catabolic process"/>
    <property type="evidence" value="ECO:0007669"/>
    <property type="project" value="UniProtKB-ARBA"/>
</dbReference>
<evidence type="ECO:0000256" key="8">
    <source>
        <dbReference type="ARBA" id="ARBA00093183"/>
    </source>
</evidence>
<dbReference type="GO" id="GO:0033075">
    <property type="term" value="P:isoquinoline alkaloid biosynthetic process"/>
    <property type="evidence" value="ECO:0007669"/>
    <property type="project" value="UniProtKB-ARBA"/>
</dbReference>
<evidence type="ECO:0000256" key="3">
    <source>
        <dbReference type="ARBA" id="ARBA00010838"/>
    </source>
</evidence>
<dbReference type="InterPro" id="IPR017853">
    <property type="entry name" value="GH"/>
</dbReference>
<keyword evidence="4" id="KW-0963">Cytoplasm</keyword>
<protein>
    <submittedName>
        <fullName evidence="11">OLC1v1024228C2</fullName>
    </submittedName>
</protein>
<dbReference type="AlphaFoldDB" id="A0AAV1C1V0"/>
<name>A0AAV1C1V0_OLDCO</name>
<evidence type="ECO:0000256" key="4">
    <source>
        <dbReference type="ARBA" id="ARBA00022490"/>
    </source>
</evidence>
<evidence type="ECO:0000256" key="6">
    <source>
        <dbReference type="ARBA" id="ARBA00022801"/>
    </source>
</evidence>
<evidence type="ECO:0000256" key="2">
    <source>
        <dbReference type="ARBA" id="ARBA00004913"/>
    </source>
</evidence>